<evidence type="ECO:0000313" key="7">
    <source>
        <dbReference type="Proteomes" id="UP000254649"/>
    </source>
</evidence>
<dbReference type="InterPro" id="IPR050708">
    <property type="entry name" value="T6SS_VgrG/RHS"/>
</dbReference>
<keyword evidence="3" id="KW-1133">Transmembrane helix</keyword>
<evidence type="ECO:0000256" key="2">
    <source>
        <dbReference type="SAM" id="MobiDB-lite"/>
    </source>
</evidence>
<protein>
    <submittedName>
        <fullName evidence="6">Cell wall-associated polypeptide CWBP200</fullName>
    </submittedName>
</protein>
<dbReference type="PANTHER" id="PTHR32305:SF15">
    <property type="entry name" value="PROTEIN RHSA-RELATED"/>
    <property type="match status" value="1"/>
</dbReference>
<dbReference type="InterPro" id="IPR006530">
    <property type="entry name" value="YD"/>
</dbReference>
<feature type="transmembrane region" description="Helical" evidence="3">
    <location>
        <begin position="47"/>
        <end position="68"/>
    </location>
</feature>
<proteinExistence type="predicted"/>
<keyword evidence="3" id="KW-0472">Membrane</keyword>
<accession>A0A380U3H0</accession>
<dbReference type="InterPro" id="IPR031325">
    <property type="entry name" value="RHS_repeat"/>
</dbReference>
<dbReference type="CDD" id="cd14742">
    <property type="entry name" value="PAAR_RHS"/>
    <property type="match status" value="1"/>
</dbReference>
<dbReference type="InterPro" id="IPR056823">
    <property type="entry name" value="TEN-like_YD-shell"/>
</dbReference>
<dbReference type="InterPro" id="IPR045351">
    <property type="entry name" value="DUF6531"/>
</dbReference>
<dbReference type="InterPro" id="IPR022385">
    <property type="entry name" value="Rhs_assc_core"/>
</dbReference>
<evidence type="ECO:0000259" key="4">
    <source>
        <dbReference type="Pfam" id="PF20148"/>
    </source>
</evidence>
<evidence type="ECO:0000313" key="6">
    <source>
        <dbReference type="EMBL" id="SUT95214.1"/>
    </source>
</evidence>
<feature type="domain" description="Teneurin-like YD-shell" evidence="5">
    <location>
        <begin position="759"/>
        <end position="853"/>
    </location>
</feature>
<feature type="domain" description="DUF6531" evidence="4">
    <location>
        <begin position="350"/>
        <end position="427"/>
    </location>
</feature>
<dbReference type="Pfam" id="PF20148">
    <property type="entry name" value="DUF6531"/>
    <property type="match status" value="1"/>
</dbReference>
<gene>
    <name evidence="6" type="primary">wapA_2</name>
    <name evidence="6" type="ORF">NCTC10801_02415</name>
</gene>
<keyword evidence="1" id="KW-0677">Repeat</keyword>
<evidence type="ECO:0000259" key="5">
    <source>
        <dbReference type="Pfam" id="PF25023"/>
    </source>
</evidence>
<reference evidence="6 7" key="1">
    <citation type="submission" date="2018-06" db="EMBL/GenBank/DDBJ databases">
        <authorList>
            <consortium name="Pathogen Informatics"/>
            <person name="Doyle S."/>
        </authorList>
    </citation>
    <scope>NUCLEOTIDE SEQUENCE [LARGE SCALE GENOMIC DNA]</scope>
    <source>
        <strain evidence="6 7">NCTC10801</strain>
    </source>
</reference>
<feature type="domain" description="Teneurin-like YD-shell" evidence="5">
    <location>
        <begin position="625"/>
        <end position="718"/>
    </location>
</feature>
<dbReference type="PANTHER" id="PTHR32305">
    <property type="match status" value="1"/>
</dbReference>
<dbReference type="Pfam" id="PF25023">
    <property type="entry name" value="TEN_YD-shell"/>
    <property type="match status" value="2"/>
</dbReference>
<dbReference type="Pfam" id="PF05593">
    <property type="entry name" value="RHS_repeat"/>
    <property type="match status" value="1"/>
</dbReference>
<evidence type="ECO:0000256" key="3">
    <source>
        <dbReference type="SAM" id="Phobius"/>
    </source>
</evidence>
<keyword evidence="7" id="KW-1185">Reference proteome</keyword>
<dbReference type="Pfam" id="PF05488">
    <property type="entry name" value="PAAR_motif"/>
    <property type="match status" value="1"/>
</dbReference>
<dbReference type="OrthoDB" id="5690232at2"/>
<dbReference type="NCBIfam" id="TIGR03696">
    <property type="entry name" value="Rhs_assc_core"/>
    <property type="match status" value="1"/>
</dbReference>
<keyword evidence="3" id="KW-0812">Transmembrane</keyword>
<dbReference type="Proteomes" id="UP000254649">
    <property type="component" value="Unassembled WGS sequence"/>
</dbReference>
<evidence type="ECO:0000256" key="1">
    <source>
        <dbReference type="ARBA" id="ARBA00022737"/>
    </source>
</evidence>
<dbReference type="InterPro" id="IPR008727">
    <property type="entry name" value="PAAR_motif"/>
</dbReference>
<feature type="region of interest" description="Disordered" evidence="2">
    <location>
        <begin position="155"/>
        <end position="175"/>
    </location>
</feature>
<dbReference type="NCBIfam" id="TIGR01643">
    <property type="entry name" value="YD_repeat_2x"/>
    <property type="match status" value="5"/>
</dbReference>
<dbReference type="EMBL" id="UFRQ01000003">
    <property type="protein sequence ID" value="SUT95214.1"/>
    <property type="molecule type" value="Genomic_DNA"/>
</dbReference>
<dbReference type="Gene3D" id="3.90.930.1">
    <property type="match status" value="1"/>
</dbReference>
<sequence>MANPPDIVQRITQHIQSFQRSKVQLGEPREVVMPAARVGDIINHTSFWAALAGAVVGACVTAGIFALASAAVAAVGITGGLAAPIAGALLGGFATWAVSDGIEKVTSAVTEFVNEAIGGDPSGPIILGSPSVLVNNKPLALAQLPLSVGCTRHSPPPQIAQGSETVSANGKPVARKGDKTECSATIAEGSPNVFFGSGQGTYVDMKPEFTGFQRALLFVVEFVVPPTALFGKGIGKGLATLGKTLATKGPRAGAALAAKMAGKAAKGIAQNAANKAQNMAKAAKSVAKGAKAVTKSVAKGAKAVGKGIGKGVKQAGNIARGKTLGCAKAAFKDNSGRKRFTEATKKFFKGDPIDVFTGQVVEQRTDFTLGQTIPLAFIRTWSRHKDEQQADGLCGRFWTDNFSEYAEVSDSGQHIKIATFEGSYLRFALPLGATGSSNPDHPEYTLIRHREYLELFHRETQLSKLFYFSHTAENDDTETESAEADFAYPPLTDGRYLISAWLDTFDNAVQFHYNEHSWLEAVSHTDGITLAFTYQGEWLHQIIRTDTEQAEILATYHQDERGALVESNALLDFHLFYEYDSHFNLTRWADNDKTWVDYHYDEQGRVIHSIGAEGFYPVWFQYEENRTTVLDSQQRATVYDYDSHIMKPLSITLPSGAKTHFEYDRYGNLLSQTFADGKQVQFDYLEQTGLVTCFTDTAGKQWHYDYDENEQLCQLSDPLGRVWAKTENRGAFAKNSDNPTAYTTLFTAPDGSTTEFIRNQYGLLTEINSTLGKHQQTEQFRYDPRHRLVEAQDAEQRRIQLGYDDKDRFNRLTNARGKQWHYGYNAHHKLTHIARPNQSEEKHHYDRHGNLIRYTDANGVDWQLKYGAFDLLTEKVDGEGNRWLYDYDKDSLKLNKVTNPKGETYTYTFNENGQVVEETDFADNRWRYTYNDNGTLQSLTDGEGNVAHYEYDNAGNLIRLMTADDSIVYRYDDVGRVTDIQSIDQQLHFEYDVLDRIVKETQNHGEIHRTYDDEHQTLTRTLFIKDEQGQLNTPSPIITTFKYNQVGELIQLDLPETSGQKHTLFFQYDQNGNEIHRTSHQGFILNQRFDEMDCLVQQRAGWEPEQFFDKDELRATGIDAPSFAEVNKSYRYDNALNTIETKDKGEQLYFTLNKNNQITAVHNQNREQERYAYDSCGYLTQQAQAEYGFTRDELNPEYQQQRLIQHSDIYQQGHKLNRLNHHYYRYDNAGRLTEKTEIRDGFRQKTTYYRWNANNQLTGITNDKGEVWYYKYDALGRRISKECPQQHLSIEYLWDGDQLAYTQTFKNGKLDSQRHSVFNGWQLLAQQDSYQQIKQTIDGNLVEWRLETGYAVCQPNGQVLALLNPKGRTLWRKEKQTLWGLCFANEYKQPNPLDPQLLFAGQWVDEESGLVYNRFRYYDPESGNYISSDPIGLNGGETPYSYVHNVLDFLDPFGLAKCPKLPSTDGGLSQVQKNKKIGDKVRDEIARERGVITVEKVMKTSSGKIRRIDVYDDIHGAKIGIESKVGRTSLTSRTRQELARDITLMREGKLDGIEWVFTRSPITGKIGPTAALESKLNKFGIPIIYR</sequence>
<feature type="transmembrane region" description="Helical" evidence="3">
    <location>
        <begin position="75"/>
        <end position="98"/>
    </location>
</feature>
<dbReference type="Gene3D" id="2.180.10.10">
    <property type="entry name" value="RHS repeat-associated core"/>
    <property type="match status" value="3"/>
</dbReference>
<organism evidence="6 7">
    <name type="scientific">[Actinobacillus] rossii</name>
    <dbReference type="NCBI Taxonomy" id="123820"/>
    <lineage>
        <taxon>Bacteria</taxon>
        <taxon>Pseudomonadati</taxon>
        <taxon>Pseudomonadota</taxon>
        <taxon>Gammaproteobacteria</taxon>
        <taxon>Pasteurellales</taxon>
        <taxon>Pasteurellaceae</taxon>
    </lineage>
</organism>
<dbReference type="Gene3D" id="2.60.200.60">
    <property type="match status" value="1"/>
</dbReference>
<name>A0A380U3H0_9PAST</name>